<dbReference type="EMBL" id="CM045772">
    <property type="protein sequence ID" value="KAI7986957.1"/>
    <property type="molecule type" value="Genomic_DNA"/>
</dbReference>
<gene>
    <name evidence="1" type="ORF">LOK49_LG14G00924</name>
</gene>
<comment type="caution">
    <text evidence="1">The sequence shown here is derived from an EMBL/GenBank/DDBJ whole genome shotgun (WGS) entry which is preliminary data.</text>
</comment>
<proteinExistence type="predicted"/>
<evidence type="ECO:0000313" key="2">
    <source>
        <dbReference type="Proteomes" id="UP001060215"/>
    </source>
</evidence>
<reference evidence="1 2" key="1">
    <citation type="journal article" date="2022" name="Plant J.">
        <title>Chromosome-level genome of Camellia lanceoleosa provides a valuable resource for understanding genome evolution and self-incompatibility.</title>
        <authorList>
            <person name="Gong W."/>
            <person name="Xiao S."/>
            <person name="Wang L."/>
            <person name="Liao Z."/>
            <person name="Chang Y."/>
            <person name="Mo W."/>
            <person name="Hu G."/>
            <person name="Li W."/>
            <person name="Zhao G."/>
            <person name="Zhu H."/>
            <person name="Hu X."/>
            <person name="Ji K."/>
            <person name="Xiang X."/>
            <person name="Song Q."/>
            <person name="Yuan D."/>
            <person name="Jin S."/>
            <person name="Zhang L."/>
        </authorList>
    </citation>
    <scope>NUCLEOTIDE SEQUENCE [LARGE SCALE GENOMIC DNA]</scope>
    <source>
        <strain evidence="1">SQ_2022a</strain>
    </source>
</reference>
<protein>
    <submittedName>
        <fullName evidence="1">ARF guanine-nucleotide exchange factor GNOM</fullName>
    </submittedName>
</protein>
<accession>A0ACC0FFS1</accession>
<keyword evidence="2" id="KW-1185">Reference proteome</keyword>
<dbReference type="Proteomes" id="UP001060215">
    <property type="component" value="Chromosome 15"/>
</dbReference>
<organism evidence="1 2">
    <name type="scientific">Camellia lanceoleosa</name>
    <dbReference type="NCBI Taxonomy" id="1840588"/>
    <lineage>
        <taxon>Eukaryota</taxon>
        <taxon>Viridiplantae</taxon>
        <taxon>Streptophyta</taxon>
        <taxon>Embryophyta</taxon>
        <taxon>Tracheophyta</taxon>
        <taxon>Spermatophyta</taxon>
        <taxon>Magnoliopsida</taxon>
        <taxon>eudicotyledons</taxon>
        <taxon>Gunneridae</taxon>
        <taxon>Pentapetalae</taxon>
        <taxon>asterids</taxon>
        <taxon>Ericales</taxon>
        <taxon>Theaceae</taxon>
        <taxon>Camellia</taxon>
    </lineage>
</organism>
<name>A0ACC0FFS1_9ERIC</name>
<evidence type="ECO:0000313" key="1">
    <source>
        <dbReference type="EMBL" id="KAI7986957.1"/>
    </source>
</evidence>
<sequence>MNPSRWIVLLHKSKKTALFIVSDFKAYLDYDMLVVMPEHTVGPLRKALFRGPVEPSHSGLQPIRAQCLTGLDSPPPSTTTSYGVASSTRKAASWVGFPESSEEVAQTHSQKKMGQWKKGESRSQGPNVLEDI</sequence>